<reference evidence="1" key="2">
    <citation type="submission" date="2022-09" db="EMBL/GenBank/DDBJ databases">
        <title>Intensive care unit water sources are persistently colonized with multi-drug resistant bacteria and are the site of extensive horizontal gene transfer of antibiotic resistance genes.</title>
        <authorList>
            <person name="Diorio-Toth L."/>
        </authorList>
    </citation>
    <scope>NUCLEOTIDE SEQUENCE</scope>
    <source>
        <strain evidence="1">GD04065</strain>
    </source>
</reference>
<dbReference type="EMBL" id="RHXE01000035">
    <property type="protein sequence ID" value="RSE21419.1"/>
    <property type="molecule type" value="Genomic_DNA"/>
</dbReference>
<reference evidence="2 3" key="1">
    <citation type="submission" date="2018-10" db="EMBL/GenBank/DDBJ databases">
        <title>Transmission dynamics of multidrug resistant bacteria on intensive care unit surfaces.</title>
        <authorList>
            <person name="D'Souza A.W."/>
            <person name="Potter R.F."/>
            <person name="Wallace M."/>
            <person name="Shupe A."/>
            <person name="Patel S."/>
            <person name="Sun S."/>
            <person name="Gul D."/>
            <person name="Kwon J.H."/>
            <person name="Andleeb S."/>
            <person name="Burnham C.-A.D."/>
            <person name="Dantas G."/>
        </authorList>
    </citation>
    <scope>NUCLEOTIDE SEQUENCE [LARGE SCALE GENOMIC DNA]</scope>
    <source>
        <strain evidence="2 3">AJ_385</strain>
    </source>
</reference>
<gene>
    <name evidence="2" type="ORF">EGT73_13245</name>
    <name evidence="1" type="ORF">N7566_08485</name>
</gene>
<comment type="caution">
    <text evidence="2">The sequence shown here is derived from an EMBL/GenBank/DDBJ whole genome shotgun (WGS) entry which is preliminary data.</text>
</comment>
<dbReference type="EMBL" id="JAOECG010000008">
    <property type="protein sequence ID" value="MDG9787021.1"/>
    <property type="molecule type" value="Genomic_DNA"/>
</dbReference>
<dbReference type="AlphaFoldDB" id="A0A427ULU5"/>
<dbReference type="Proteomes" id="UP000277537">
    <property type="component" value="Unassembled WGS sequence"/>
</dbReference>
<dbReference type="Proteomes" id="UP001157887">
    <property type="component" value="Unassembled WGS sequence"/>
</dbReference>
<accession>A0A427ULU5</accession>
<dbReference type="RefSeq" id="WP_125274540.1">
    <property type="nucleotide sequence ID" value="NZ_JAOECG010000008.1"/>
</dbReference>
<evidence type="ECO:0000313" key="3">
    <source>
        <dbReference type="Proteomes" id="UP000277537"/>
    </source>
</evidence>
<evidence type="ECO:0000313" key="2">
    <source>
        <dbReference type="EMBL" id="RSE21419.1"/>
    </source>
</evidence>
<organism evidence="2 3">
    <name type="scientific">Acinetobacter johnsonii</name>
    <dbReference type="NCBI Taxonomy" id="40214"/>
    <lineage>
        <taxon>Bacteria</taxon>
        <taxon>Pseudomonadati</taxon>
        <taxon>Pseudomonadota</taxon>
        <taxon>Gammaproteobacteria</taxon>
        <taxon>Moraxellales</taxon>
        <taxon>Moraxellaceae</taxon>
        <taxon>Acinetobacter</taxon>
    </lineage>
</organism>
<sequence>MIWGDPIYKLGSVYLGKVLHNIDSPNFQVKFGETGKKGIQPRYVIYTNQGEFRESYHGGSHMPDKENPDGYILKNVSEKFFSYDEILEAKRDAESLGN</sequence>
<evidence type="ECO:0000313" key="1">
    <source>
        <dbReference type="EMBL" id="MDG9787021.1"/>
    </source>
</evidence>
<name>A0A427ULU5_ACIJO</name>
<proteinExistence type="predicted"/>
<protein>
    <submittedName>
        <fullName evidence="2">Uncharacterized protein</fullName>
    </submittedName>
</protein>